<feature type="transmembrane region" description="Helical" evidence="1">
    <location>
        <begin position="228"/>
        <end position="247"/>
    </location>
</feature>
<evidence type="ECO:0000313" key="2">
    <source>
        <dbReference type="EMBL" id="KTC73083.1"/>
    </source>
</evidence>
<protein>
    <submittedName>
        <fullName evidence="3">Uncharacterized protein</fullName>
    </submittedName>
</protein>
<keyword evidence="1" id="KW-0472">Membrane</keyword>
<dbReference type="Proteomes" id="UP000255066">
    <property type="component" value="Unassembled WGS sequence"/>
</dbReference>
<sequence length="663" mass="73966">MAITLKNLDLIDQSIQKEFENWIKTHVPQSIANTDTLKTAQYSILNYPKLWSGSRLFETRIKSEKTKDKPASEFIDDLIQKSKNENKRDEATLKEIIAFEKLFKKQASYFKEKALVQFFNKTLNDIAISDAEAAKAANEIKEKIRNLFSASALLKLQTRYDCLQTHRQISLLVQELRALVNADDKETVATVKQLEVLGKRIIDGHYEYAKKMTLTEAISNDVATATSIIGWTTGFPAAILGVAGIFFPPLLVPAGILGSISFISYTASIISVANMANQAFTYGRSPHPRDFWWMVFDIVLAPINLAGGAIFSAFANLAKPVKHLPNIINAVGNWWNNVFSNLLPDVFVVKDNIDDSKKMGSAYTARGRLRNSPTASSWSKMGSALSQTDNDASSILRKTKEEIALAKEGSKRRPDIDASYQSKEASLKLLNEQISKRDELKNIHQAVNDYFGLNDKLPLPHQFTNQDEYRAEIYRKSLALVNIMDACEKFTKDNKELAEPLALVAEITQTAKNIEQHLSESYEKLNTAKAIENTSAHGRDFAFVKVSSHSESLIFSKSHQAAILLWGRGFIGARTSSEASAVIKAVKAYRELDPDAPSNVRLSALDIIAKNCQAYIDLNQGDSKKGRLQYVEKLAEAVKKEKAALEEFSGQTDLPVLVEFKAR</sequence>
<reference evidence="3 5" key="2">
    <citation type="submission" date="2018-06" db="EMBL/GenBank/DDBJ databases">
        <authorList>
            <consortium name="Pathogen Informatics"/>
            <person name="Doyle S."/>
        </authorList>
    </citation>
    <scope>NUCLEOTIDE SEQUENCE [LARGE SCALE GENOMIC DNA]</scope>
    <source>
        <strain evidence="3 5">NCTC12437</strain>
    </source>
</reference>
<keyword evidence="1" id="KW-0812">Transmembrane</keyword>
<organism evidence="3 5">
    <name type="scientific">Legionella birminghamensis</name>
    <dbReference type="NCBI Taxonomy" id="28083"/>
    <lineage>
        <taxon>Bacteria</taxon>
        <taxon>Pseudomonadati</taxon>
        <taxon>Pseudomonadota</taxon>
        <taxon>Gammaproteobacteria</taxon>
        <taxon>Legionellales</taxon>
        <taxon>Legionellaceae</taxon>
        <taxon>Legionella</taxon>
    </lineage>
</organism>
<name>A0A378IBY1_9GAMM</name>
<feature type="transmembrane region" description="Helical" evidence="1">
    <location>
        <begin position="254"/>
        <end position="276"/>
    </location>
</feature>
<dbReference type="RefSeq" id="WP_058523225.1">
    <property type="nucleotide sequence ID" value="NZ_CAAAHV010000041.1"/>
</dbReference>
<keyword evidence="4" id="KW-1185">Reference proteome</keyword>
<dbReference type="OrthoDB" id="5648655at2"/>
<feature type="transmembrane region" description="Helical" evidence="1">
    <location>
        <begin position="291"/>
        <end position="314"/>
    </location>
</feature>
<dbReference type="AlphaFoldDB" id="A0A378IBY1"/>
<reference evidence="2 4" key="1">
    <citation type="submission" date="2015-11" db="EMBL/GenBank/DDBJ databases">
        <title>Genomic analysis of 38 Legionella species identifies large and diverse effector repertoires.</title>
        <authorList>
            <person name="Burstein D."/>
            <person name="Amaro F."/>
            <person name="Zusman T."/>
            <person name="Lifshitz Z."/>
            <person name="Cohen O."/>
            <person name="Gilbert J.A."/>
            <person name="Pupko T."/>
            <person name="Shuman H.A."/>
            <person name="Segal G."/>
        </authorList>
    </citation>
    <scope>NUCLEOTIDE SEQUENCE [LARGE SCALE GENOMIC DNA]</scope>
    <source>
        <strain evidence="2 4">CDC#1407-AL-14</strain>
    </source>
</reference>
<evidence type="ECO:0000313" key="5">
    <source>
        <dbReference type="Proteomes" id="UP000255066"/>
    </source>
</evidence>
<evidence type="ECO:0000313" key="4">
    <source>
        <dbReference type="Proteomes" id="UP000054735"/>
    </source>
</evidence>
<dbReference type="EMBL" id="LNXT01000014">
    <property type="protein sequence ID" value="KTC73083.1"/>
    <property type="molecule type" value="Genomic_DNA"/>
</dbReference>
<proteinExistence type="predicted"/>
<accession>A0A378IBY1</accession>
<keyword evidence="1" id="KW-1133">Transmembrane helix</keyword>
<dbReference type="EMBL" id="UGNW01000001">
    <property type="protein sequence ID" value="STX32340.1"/>
    <property type="molecule type" value="Genomic_DNA"/>
</dbReference>
<evidence type="ECO:0000313" key="3">
    <source>
        <dbReference type="EMBL" id="STX32340.1"/>
    </source>
</evidence>
<gene>
    <name evidence="2" type="ORF">Lbir_1135</name>
    <name evidence="3" type="ORF">NCTC12437_02125</name>
</gene>
<evidence type="ECO:0000256" key="1">
    <source>
        <dbReference type="SAM" id="Phobius"/>
    </source>
</evidence>
<dbReference type="Proteomes" id="UP000054735">
    <property type="component" value="Unassembled WGS sequence"/>
</dbReference>